<dbReference type="Pfam" id="PF07943">
    <property type="entry name" value="PBP5_C"/>
    <property type="match status" value="1"/>
</dbReference>
<comment type="catalytic activity">
    <reaction evidence="12">
        <text>Preferential cleavage: (Ac)2-L-Lys-D-Ala-|-D-Ala. Also transpeptidation of peptidyl-alanyl moieties that are N-acyl substituents of D-alanine.</text>
        <dbReference type="EC" id="3.4.16.4"/>
    </reaction>
</comment>
<proteinExistence type="inferred from homology"/>
<dbReference type="OrthoDB" id="1701915at2"/>
<protein>
    <recommendedName>
        <fullName evidence="4">serine-type D-Ala-D-Ala carboxypeptidase</fullName>
        <ecNumber evidence="4">3.4.16.4</ecNumber>
    </recommendedName>
</protein>
<dbReference type="InterPro" id="IPR012338">
    <property type="entry name" value="Beta-lactam/transpept-like"/>
</dbReference>
<dbReference type="GO" id="GO:0009252">
    <property type="term" value="P:peptidoglycan biosynthetic process"/>
    <property type="evidence" value="ECO:0007669"/>
    <property type="project" value="UniProtKB-UniPathway"/>
</dbReference>
<evidence type="ECO:0000256" key="12">
    <source>
        <dbReference type="ARBA" id="ARBA00034000"/>
    </source>
</evidence>
<evidence type="ECO:0000256" key="9">
    <source>
        <dbReference type="ARBA" id="ARBA00022960"/>
    </source>
</evidence>
<dbReference type="EC" id="3.4.16.4" evidence="4"/>
<dbReference type="SUPFAM" id="SSF69189">
    <property type="entry name" value="Penicillin-binding protein associated domain"/>
    <property type="match status" value="1"/>
</dbReference>
<feature type="active site" evidence="13">
    <location>
        <position position="115"/>
    </location>
</feature>
<comment type="caution">
    <text evidence="17">The sequence shown here is derived from an EMBL/GenBank/DDBJ whole genome shotgun (WGS) entry which is preliminary data.</text>
</comment>
<dbReference type="InterPro" id="IPR012907">
    <property type="entry name" value="Peptidase_S11_C"/>
</dbReference>
<evidence type="ECO:0000256" key="6">
    <source>
        <dbReference type="ARBA" id="ARBA00022670"/>
    </source>
</evidence>
<keyword evidence="11" id="KW-0961">Cell wall biogenesis/degradation</keyword>
<comment type="function">
    <text evidence="1">Removes C-terminal D-alanyl residues from sugar-peptide cell wall precursors.</text>
</comment>
<dbReference type="Gene3D" id="3.40.710.10">
    <property type="entry name" value="DD-peptidase/beta-lactamase superfamily"/>
    <property type="match status" value="1"/>
</dbReference>
<dbReference type="Proteomes" id="UP000284177">
    <property type="component" value="Unassembled WGS sequence"/>
</dbReference>
<evidence type="ECO:0000256" key="4">
    <source>
        <dbReference type="ARBA" id="ARBA00012448"/>
    </source>
</evidence>
<reference evidence="17 18" key="1">
    <citation type="submission" date="2016-08" db="EMBL/GenBank/DDBJ databases">
        <title>Novel Firmicutes and Novel Genomes.</title>
        <authorList>
            <person name="Poppleton D.I."/>
            <person name="Gribaldo S."/>
        </authorList>
    </citation>
    <scope>NUCLEOTIDE SEQUENCE [LARGE SCALE GENOMIC DNA]</scope>
    <source>
        <strain evidence="17 18">CTT3</strain>
    </source>
</reference>
<evidence type="ECO:0000256" key="10">
    <source>
        <dbReference type="ARBA" id="ARBA00022984"/>
    </source>
</evidence>
<dbReference type="UniPathway" id="UPA00219"/>
<keyword evidence="6" id="KW-0645">Protease</keyword>
<dbReference type="EMBL" id="MCIB01000040">
    <property type="protein sequence ID" value="RKD28764.1"/>
    <property type="molecule type" value="Genomic_DNA"/>
</dbReference>
<feature type="binding site" evidence="14">
    <location>
        <position position="221"/>
    </location>
    <ligand>
        <name>substrate</name>
    </ligand>
</feature>
<evidence type="ECO:0000256" key="14">
    <source>
        <dbReference type="PIRSR" id="PIRSR618044-2"/>
    </source>
</evidence>
<dbReference type="GO" id="GO:0008360">
    <property type="term" value="P:regulation of cell shape"/>
    <property type="evidence" value="ECO:0007669"/>
    <property type="project" value="UniProtKB-KW"/>
</dbReference>
<evidence type="ECO:0000256" key="11">
    <source>
        <dbReference type="ARBA" id="ARBA00023316"/>
    </source>
</evidence>
<comment type="similarity">
    <text evidence="3 15">Belongs to the peptidase S11 family.</text>
</comment>
<evidence type="ECO:0000256" key="8">
    <source>
        <dbReference type="ARBA" id="ARBA00022801"/>
    </source>
</evidence>
<evidence type="ECO:0000259" key="16">
    <source>
        <dbReference type="SMART" id="SM00936"/>
    </source>
</evidence>
<keyword evidence="5" id="KW-0121">Carboxypeptidase</keyword>
<evidence type="ECO:0000256" key="5">
    <source>
        <dbReference type="ARBA" id="ARBA00022645"/>
    </source>
</evidence>
<evidence type="ECO:0000256" key="3">
    <source>
        <dbReference type="ARBA" id="ARBA00007164"/>
    </source>
</evidence>
<dbReference type="InterPro" id="IPR018044">
    <property type="entry name" value="Peptidase_S11"/>
</dbReference>
<name>A0A419SUA7_9FIRM</name>
<keyword evidence="9" id="KW-0133">Cell shape</keyword>
<dbReference type="InterPro" id="IPR037167">
    <property type="entry name" value="Peptidase_S11_C_sf"/>
</dbReference>
<evidence type="ECO:0000313" key="18">
    <source>
        <dbReference type="Proteomes" id="UP000284177"/>
    </source>
</evidence>
<feature type="active site" description="Proton acceptor" evidence="13">
    <location>
        <position position="58"/>
    </location>
</feature>
<evidence type="ECO:0000256" key="13">
    <source>
        <dbReference type="PIRSR" id="PIRSR618044-1"/>
    </source>
</evidence>
<dbReference type="GO" id="GO:0006508">
    <property type="term" value="P:proteolysis"/>
    <property type="evidence" value="ECO:0007669"/>
    <property type="project" value="UniProtKB-KW"/>
</dbReference>
<feature type="active site" description="Acyl-ester intermediate" evidence="13">
    <location>
        <position position="55"/>
    </location>
</feature>
<dbReference type="GO" id="GO:0009002">
    <property type="term" value="F:serine-type D-Ala-D-Ala carboxypeptidase activity"/>
    <property type="evidence" value="ECO:0007669"/>
    <property type="project" value="UniProtKB-EC"/>
</dbReference>
<dbReference type="SUPFAM" id="SSF56601">
    <property type="entry name" value="beta-lactamase/transpeptidase-like"/>
    <property type="match status" value="1"/>
</dbReference>
<dbReference type="InterPro" id="IPR001967">
    <property type="entry name" value="Peptidase_S11_N"/>
</dbReference>
<gene>
    <name evidence="17" type="ORF">BET03_06910</name>
</gene>
<dbReference type="Pfam" id="PF00768">
    <property type="entry name" value="Peptidase_S11"/>
    <property type="match status" value="1"/>
</dbReference>
<dbReference type="AlphaFoldDB" id="A0A419SUA7"/>
<feature type="domain" description="Peptidase S11 D-Ala-D-Ala carboxypeptidase A C-terminal" evidence="16">
    <location>
        <begin position="278"/>
        <end position="366"/>
    </location>
</feature>
<keyword evidence="18" id="KW-1185">Reference proteome</keyword>
<evidence type="ECO:0000313" key="17">
    <source>
        <dbReference type="EMBL" id="RKD28764.1"/>
    </source>
</evidence>
<evidence type="ECO:0000256" key="2">
    <source>
        <dbReference type="ARBA" id="ARBA00004752"/>
    </source>
</evidence>
<dbReference type="PANTHER" id="PTHR21581">
    <property type="entry name" value="D-ALANYL-D-ALANINE CARBOXYPEPTIDASE"/>
    <property type="match status" value="1"/>
</dbReference>
<evidence type="ECO:0000256" key="15">
    <source>
        <dbReference type="RuleBase" id="RU004016"/>
    </source>
</evidence>
<dbReference type="SMART" id="SM00936">
    <property type="entry name" value="PBP5_C"/>
    <property type="match status" value="1"/>
</dbReference>
<keyword evidence="8" id="KW-0378">Hydrolase</keyword>
<accession>A0A419SUA7</accession>
<dbReference type="PANTHER" id="PTHR21581:SF6">
    <property type="entry name" value="TRAFFICKING PROTEIN PARTICLE COMPLEX SUBUNIT 12"/>
    <property type="match status" value="1"/>
</dbReference>
<comment type="pathway">
    <text evidence="2">Cell wall biogenesis; peptidoglycan biosynthesis.</text>
</comment>
<dbReference type="GO" id="GO:0071555">
    <property type="term" value="P:cell wall organization"/>
    <property type="evidence" value="ECO:0007669"/>
    <property type="project" value="UniProtKB-KW"/>
</dbReference>
<dbReference type="PRINTS" id="PR00725">
    <property type="entry name" value="DADACBPTASE1"/>
</dbReference>
<organism evidence="17 18">
    <name type="scientific">Thermohalobacter berrensis</name>
    <dbReference type="NCBI Taxonomy" id="99594"/>
    <lineage>
        <taxon>Bacteria</taxon>
        <taxon>Bacillati</taxon>
        <taxon>Bacillota</taxon>
        <taxon>Tissierellia</taxon>
        <taxon>Tissierellales</taxon>
        <taxon>Thermohalobacteraceae</taxon>
        <taxon>Thermohalobacter</taxon>
    </lineage>
</organism>
<sequence length="382" mass="43648">MKKIFTILIVLLLIFSNVVYGDSLDKGLRAVLLGEYETGEILYSYNIDSPVEIASITKLMTYLVTMDMVSKGKVSLDDVITIGEEPPKIGGSTFNLKKGEKIKLKTLLQSIIVASANDSCVAIAEYIAGSEKEFVKLMNKKAKEIGLKNYNFINSNGLPEGNEQNRMTVRDIFKLTRYILDKYPQILDISKMYKINVPFRDYVKENTNPLLREIDGVDGLKTGYTDKAGYCLVSTVRVPKTEDNDKSFRLIGIIMGASSEEERKNKSIGLIYHGIRNYVKNQILSKDEAIEKIHIENAKDPEVELFPVENVYLLRRRDKNIKKEIVLNREIRAPINKGEKLGKVTIYKDGNKIREVDLIVKRNVYRVDFWFYLRKILTQLVP</sequence>
<dbReference type="Gene3D" id="2.60.410.10">
    <property type="entry name" value="D-Ala-D-Ala carboxypeptidase, C-terminal domain"/>
    <property type="match status" value="1"/>
</dbReference>
<evidence type="ECO:0000256" key="1">
    <source>
        <dbReference type="ARBA" id="ARBA00003217"/>
    </source>
</evidence>
<evidence type="ECO:0000256" key="7">
    <source>
        <dbReference type="ARBA" id="ARBA00022729"/>
    </source>
</evidence>
<dbReference type="RefSeq" id="WP_120170731.1">
    <property type="nucleotide sequence ID" value="NZ_MCIB01000040.1"/>
</dbReference>
<keyword evidence="7" id="KW-0732">Signal</keyword>
<dbReference type="InterPro" id="IPR015956">
    <property type="entry name" value="Peniciliin-bd_prot_C_sf"/>
</dbReference>
<keyword evidence="10" id="KW-0573">Peptidoglycan synthesis</keyword>